<dbReference type="EMBL" id="RZGK01000023">
    <property type="protein sequence ID" value="KAF9690652.1"/>
    <property type="molecule type" value="Genomic_DNA"/>
</dbReference>
<evidence type="ECO:0000256" key="8">
    <source>
        <dbReference type="ARBA" id="ARBA00049473"/>
    </source>
</evidence>
<feature type="binding site" evidence="12">
    <location>
        <position position="227"/>
    </location>
    <ligand>
        <name>Mg(2+)</name>
        <dbReference type="ChEBI" id="CHEBI:18420"/>
    </ligand>
</feature>
<keyword evidence="6 12" id="KW-0460">Magnesium</keyword>
<feature type="binding site" evidence="11">
    <location>
        <position position="225"/>
    </location>
    <ligand>
        <name>thiamine diphosphate</name>
        <dbReference type="ChEBI" id="CHEBI:58937"/>
    </ligand>
</feature>
<reference evidence="16" key="1">
    <citation type="submission" date="2018-12" db="EMBL/GenBank/DDBJ databases">
        <authorList>
            <person name="Syme R.A."/>
            <person name="Farfan-Caceres L."/>
            <person name="Lichtenzveig J."/>
        </authorList>
    </citation>
    <scope>NUCLEOTIDE SEQUENCE</scope>
    <source>
        <strain evidence="16">Al4</strain>
    </source>
</reference>
<keyword evidence="7 11" id="KW-0786">Thiamine pyrophosphate</keyword>
<dbReference type="PROSITE" id="PS00801">
    <property type="entry name" value="TRANSKETOLASE_1"/>
    <property type="match status" value="1"/>
</dbReference>
<feature type="active site" description="Proton donor" evidence="9">
    <location>
        <position position="459"/>
    </location>
</feature>
<dbReference type="InterPro" id="IPR005475">
    <property type="entry name" value="Transketolase-like_Pyr-bd"/>
</dbReference>
<dbReference type="PANTHER" id="PTHR43522">
    <property type="entry name" value="TRANSKETOLASE"/>
    <property type="match status" value="1"/>
</dbReference>
<evidence type="ECO:0000256" key="5">
    <source>
        <dbReference type="ARBA" id="ARBA00022723"/>
    </source>
</evidence>
<evidence type="ECO:0000313" key="16">
    <source>
        <dbReference type="EMBL" id="KAF9690652.1"/>
    </source>
</evidence>
<dbReference type="OrthoDB" id="10267175at2759"/>
<dbReference type="Proteomes" id="UP000651452">
    <property type="component" value="Unassembled WGS sequence"/>
</dbReference>
<keyword evidence="4" id="KW-0808">Transferase</keyword>
<dbReference type="Pfam" id="PF11951">
    <property type="entry name" value="Fungal_trans_2"/>
    <property type="match status" value="1"/>
</dbReference>
<dbReference type="InterPro" id="IPR009014">
    <property type="entry name" value="Transketo_C/PFOR_II"/>
</dbReference>
<dbReference type="Gene3D" id="3.40.50.970">
    <property type="match status" value="2"/>
</dbReference>
<dbReference type="InterPro" id="IPR021858">
    <property type="entry name" value="Fun_TF"/>
</dbReference>
<comment type="cofactor">
    <cofactor evidence="11">
        <name>thiamine diphosphate</name>
        <dbReference type="ChEBI" id="CHEBI:58937"/>
    </cofactor>
    <text evidence="11">Binds 1 thiamine pyrophosphate per subunit. During the reaction, the substrate forms a covalent intermediate with the cofactor.</text>
</comment>
<dbReference type="NCBIfam" id="TIGR00232">
    <property type="entry name" value="tktlase_bact"/>
    <property type="match status" value="1"/>
</dbReference>
<comment type="catalytic activity">
    <reaction evidence="8">
        <text>D-sedoheptulose 7-phosphate + D-glyceraldehyde 3-phosphate = aldehydo-D-ribose 5-phosphate + D-xylulose 5-phosphate</text>
        <dbReference type="Rhea" id="RHEA:10508"/>
        <dbReference type="ChEBI" id="CHEBI:57483"/>
        <dbReference type="ChEBI" id="CHEBI:57737"/>
        <dbReference type="ChEBI" id="CHEBI:58273"/>
        <dbReference type="ChEBI" id="CHEBI:59776"/>
        <dbReference type="EC" id="2.2.1.1"/>
    </reaction>
</comment>
<dbReference type="SUPFAM" id="SSF52518">
    <property type="entry name" value="Thiamin diphosphate-binding fold (THDP-binding)"/>
    <property type="match status" value="2"/>
</dbReference>
<evidence type="ECO:0000256" key="12">
    <source>
        <dbReference type="PIRSR" id="PIRSR605478-4"/>
    </source>
</evidence>
<feature type="binding site" evidence="10">
    <location>
        <position position="395"/>
    </location>
    <ligand>
        <name>substrate</name>
    </ligand>
</feature>
<feature type="binding site" evidence="10">
    <location>
        <position position="301"/>
    </location>
    <ligand>
        <name>substrate</name>
    </ligand>
</feature>
<evidence type="ECO:0000259" key="15">
    <source>
        <dbReference type="SMART" id="SM00861"/>
    </source>
</evidence>
<dbReference type="InterPro" id="IPR029061">
    <property type="entry name" value="THDP-binding"/>
</dbReference>
<comment type="caution">
    <text evidence="16">The sequence shown here is derived from an EMBL/GenBank/DDBJ whole genome shotgun (WGS) entry which is preliminary data.</text>
</comment>
<feature type="binding site" evidence="10">
    <location>
        <position position="523"/>
    </location>
    <ligand>
        <name>substrate</name>
    </ligand>
</feature>
<dbReference type="SMART" id="SM00861">
    <property type="entry name" value="Transket_pyr"/>
    <property type="match status" value="1"/>
</dbReference>
<dbReference type="SUPFAM" id="SSF52922">
    <property type="entry name" value="TK C-terminal domain-like"/>
    <property type="match status" value="1"/>
</dbReference>
<evidence type="ECO:0000256" key="4">
    <source>
        <dbReference type="ARBA" id="ARBA00022679"/>
    </source>
</evidence>
<dbReference type="CDD" id="cd02012">
    <property type="entry name" value="TPP_TK"/>
    <property type="match status" value="1"/>
</dbReference>
<feature type="site" description="Important for catalytic activity" evidence="13">
    <location>
        <position position="301"/>
    </location>
</feature>
<feature type="binding site" evidence="11">
    <location>
        <begin position="154"/>
        <end position="156"/>
    </location>
    <ligand>
        <name>thiamine diphosphate</name>
        <dbReference type="ChEBI" id="CHEBI:58937"/>
    </ligand>
</feature>
<evidence type="ECO:0000256" key="7">
    <source>
        <dbReference type="ARBA" id="ARBA00023052"/>
    </source>
</evidence>
<feature type="binding site" evidence="10">
    <location>
        <position position="570"/>
    </location>
    <ligand>
        <name>substrate</name>
    </ligand>
</feature>
<comment type="similarity">
    <text evidence="2">Belongs to the transketolase family.</text>
</comment>
<evidence type="ECO:0000256" key="11">
    <source>
        <dbReference type="PIRSR" id="PIRSR605478-3"/>
    </source>
</evidence>
<evidence type="ECO:0000256" key="1">
    <source>
        <dbReference type="ARBA" id="ARBA00001941"/>
    </source>
</evidence>
<keyword evidence="5 12" id="KW-0479">Metal-binding</keyword>
<accession>A0A8H7MEX8</accession>
<feature type="binding site" evidence="10">
    <location>
        <position position="511"/>
    </location>
    <ligand>
        <name>substrate</name>
    </ligand>
</feature>
<dbReference type="InterPro" id="IPR049557">
    <property type="entry name" value="Transketolase_CS"/>
</dbReference>
<dbReference type="InterPro" id="IPR055152">
    <property type="entry name" value="Transketolase-like_C_2"/>
</dbReference>
<evidence type="ECO:0000256" key="14">
    <source>
        <dbReference type="SAM" id="MobiDB-lite"/>
    </source>
</evidence>
<feature type="binding site" evidence="10">
    <location>
        <position position="519"/>
    </location>
    <ligand>
        <name>substrate</name>
    </ligand>
</feature>
<feature type="binding site" evidence="11">
    <location>
        <position position="104"/>
    </location>
    <ligand>
        <name>thiamine diphosphate</name>
        <dbReference type="ChEBI" id="CHEBI:58937"/>
    </ligand>
</feature>
<dbReference type="FunFam" id="3.40.50.970:FF:000004">
    <property type="entry name" value="Transketolase"/>
    <property type="match status" value="1"/>
</dbReference>
<dbReference type="InterPro" id="IPR033247">
    <property type="entry name" value="Transketolase_fam"/>
</dbReference>
<dbReference type="FunFam" id="3.40.50.970:FF:000003">
    <property type="entry name" value="Transketolase"/>
    <property type="match status" value="1"/>
</dbReference>
<feature type="binding site" evidence="10">
    <location>
        <position position="422"/>
    </location>
    <ligand>
        <name>substrate</name>
    </ligand>
</feature>
<evidence type="ECO:0000256" key="10">
    <source>
        <dbReference type="PIRSR" id="PIRSR605478-2"/>
    </source>
</evidence>
<dbReference type="CDD" id="cd07033">
    <property type="entry name" value="TPP_PYR_DXS_TK_like"/>
    <property type="match status" value="1"/>
</dbReference>
<feature type="binding site" evidence="10">
    <location>
        <position position="64"/>
    </location>
    <ligand>
        <name>substrate</name>
    </ligand>
</feature>
<sequence>MHRAQNTTQTNGATNYGQSVVQGLKEEEKTEQASVRKLSDEQDHVLKSFRLLIADLCQQFNGGHPGGAIGMAAIGVSLWKYVMRYAPHTPNYFNRDRFVLSNGHTCLFQYTFLHLTGYKAMNLDQLKSYHSDRVDALCPGHPEIEHEGIEVTTGPLGQGVANAVGLAMATKNLQATYNKPDFDVVSNHTWCMIGDACLQEGVALEAISFAGHLKLNNLTIIYDNNQVTCDGSVDLTNTEDVNAKMRACGWDVIDIEDGCFDIEGIVGALNKARASTDKPTFINVRTVIGVGSAVAGDAVAHGAAFGAADVANMKKLYNFNPEEHFTISDTVREFFADIPSRGQELVQSWEKKLQEYEAEYPELGAEFRSRIEGRLPENWKDLIPSSFPDQPTATRKSSGLVFNPIAEKIKNFMVGTADLSPSVNMIWKGKVDFQHPDLKTTCGITGNYSGRYIHYGVREHAMCAISNGLAAFAPNTFIPTTSSFFMFYLYAAPAVRMGALQHLQVIHAATHDSIGMGEDGPTHQPIELANLYRAMPNLLYIRPADSEETAGAWITAIEAKNTPTIISTSRHTLPQLSQTRRDLVAKGGYVIEEVEDADVTLIGVGAELCHALDTAKELKAKNIKARVLSFPCQRLFDAQPIQYKRDTLRRHRGIPAVVIEPYAPNGWERYADAAACVKRFGHSLPGKAAYKYFGFDTPALVKKVESYLQQVREDPLLRGEFFDFLPKSLRSRYHPCSFLPIFSASARPSQYHCFTGLKLMTDDSMTKRRRLDEEGSVADARNSGNVFSPASEVQASTGYGYENIDPFLSPATASSWPFDEFAHDPDYLASQEALRSLMFTTARSAAPTRAGTPVENDDMTGTVNFKQVLATGKHIQYLKNYIAQVAPWLDMFDSQQTFGIQLPALAKKSPPLLYAILAIGARQLERKDKIQSSFDSLELYSEAIRELKPLLQARDVHVIAACVILCCLEMFSASAQDWRHHLEGCAAVFEAFGVNGFSSDVLQAVFWCYARMDVCGALISDGTESTLLRPSAWLPHGVTDQDADALFRSSNVPDMYANFAVYLCAKTCELISDRNKYTELGAENGCDAQQFQARWSRLWDQLANWSLCRPCEMQAVECTNTTPFPQIFFAHWAAISSNQLYHTSCVLLLNASPRQKAALPQTPTTSIMWHVKRICGISLANPHNGCLNNAIQPLWIAGRLLSHSSEQALVVKTIRHIEVLTGWTATWRIRDLENTWGYRIRGEL</sequence>
<evidence type="ECO:0000256" key="3">
    <source>
        <dbReference type="ARBA" id="ARBA00013152"/>
    </source>
</evidence>
<keyword evidence="17" id="KW-1185">Reference proteome</keyword>
<evidence type="ECO:0000256" key="13">
    <source>
        <dbReference type="PIRSR" id="PIRSR605478-5"/>
    </source>
</evidence>
<dbReference type="CDD" id="cd12148">
    <property type="entry name" value="fungal_TF_MHR"/>
    <property type="match status" value="1"/>
</dbReference>
<feature type="binding site" evidence="11">
    <location>
        <position position="487"/>
    </location>
    <ligand>
        <name>thiamine diphosphate</name>
        <dbReference type="ChEBI" id="CHEBI:58937"/>
    </ligand>
</feature>
<dbReference type="GO" id="GO:0006098">
    <property type="term" value="P:pentose-phosphate shunt"/>
    <property type="evidence" value="ECO:0007669"/>
    <property type="project" value="TreeGrafter"/>
</dbReference>
<evidence type="ECO:0000256" key="9">
    <source>
        <dbReference type="PIRSR" id="PIRSR605478-1"/>
    </source>
</evidence>
<feature type="binding site" evidence="12">
    <location>
        <position position="225"/>
    </location>
    <ligand>
        <name>Mg(2+)</name>
        <dbReference type="ChEBI" id="CHEBI:18420"/>
    </ligand>
</feature>
<comment type="cofactor">
    <cofactor evidence="1">
        <name>Co(2+)</name>
        <dbReference type="ChEBI" id="CHEBI:48828"/>
    </cofactor>
</comment>
<evidence type="ECO:0000256" key="2">
    <source>
        <dbReference type="ARBA" id="ARBA00007131"/>
    </source>
</evidence>
<dbReference type="GO" id="GO:0046872">
    <property type="term" value="F:metal ion binding"/>
    <property type="evidence" value="ECO:0007669"/>
    <property type="project" value="UniProtKB-KW"/>
</dbReference>
<dbReference type="Gene3D" id="3.40.50.920">
    <property type="match status" value="1"/>
</dbReference>
<name>A0A8H7MEX8_9PLEO</name>
<dbReference type="InterPro" id="IPR005478">
    <property type="entry name" value="Transketolase_bac-like"/>
</dbReference>
<dbReference type="EC" id="2.2.1.1" evidence="3"/>
<gene>
    <name evidence="16" type="ORF">EKO04_011464</name>
</gene>
<reference evidence="16" key="2">
    <citation type="submission" date="2020-09" db="EMBL/GenBank/DDBJ databases">
        <title>Reference genome assembly for Australian Ascochyta lentis isolate Al4.</title>
        <authorList>
            <person name="Lee R.C."/>
            <person name="Farfan-Caceres L.M."/>
            <person name="Debler J.W."/>
            <person name="Williams A.H."/>
            <person name="Henares B.M."/>
        </authorList>
    </citation>
    <scope>NUCLEOTIDE SEQUENCE</scope>
    <source>
        <strain evidence="16">Al4</strain>
    </source>
</reference>
<feature type="binding site" evidence="12">
    <location>
        <position position="195"/>
    </location>
    <ligand>
        <name>Mg(2+)</name>
        <dbReference type="ChEBI" id="CHEBI:18420"/>
    </ligand>
</feature>
<dbReference type="FunFam" id="3.40.50.920:FF:000012">
    <property type="entry name" value="Transketolase, variant 1"/>
    <property type="match status" value="1"/>
</dbReference>
<feature type="region of interest" description="Disordered" evidence="14">
    <location>
        <begin position="1"/>
        <end position="28"/>
    </location>
</feature>
<dbReference type="InterPro" id="IPR005474">
    <property type="entry name" value="Transketolase_N"/>
</dbReference>
<dbReference type="Pfam" id="PF00456">
    <property type="entry name" value="Transketolase_N"/>
    <property type="match status" value="1"/>
</dbReference>
<evidence type="ECO:0000256" key="6">
    <source>
        <dbReference type="ARBA" id="ARBA00022842"/>
    </source>
</evidence>
<feature type="site" description="Important for catalytic activity" evidence="13">
    <location>
        <position position="64"/>
    </location>
</feature>
<comment type="cofactor">
    <cofactor evidence="12">
        <name>Mg(2+)</name>
        <dbReference type="ChEBI" id="CHEBI:18420"/>
    </cofactor>
    <text evidence="12">Binds 1 Mg(2+) ion per subunit. Can also utilize other divalent metal cations, such as Ca(2+), Mn(2+) and Co(2+).</text>
</comment>
<dbReference type="GO" id="GO:0005634">
    <property type="term" value="C:nucleus"/>
    <property type="evidence" value="ECO:0007669"/>
    <property type="project" value="TreeGrafter"/>
</dbReference>
<dbReference type="PANTHER" id="PTHR43522:SF6">
    <property type="entry name" value="TRANSKETOLASE-LIKE PYRIMIDINE-BINDING DOMAIN-CONTAINING PROTEIN-RELATED"/>
    <property type="match status" value="1"/>
</dbReference>
<feature type="compositionally biased region" description="Low complexity" evidence="14">
    <location>
        <begin position="1"/>
        <end position="18"/>
    </location>
</feature>
<dbReference type="AlphaFoldDB" id="A0A8H7MEX8"/>
<dbReference type="Pfam" id="PF22613">
    <property type="entry name" value="Transketolase_C_1"/>
    <property type="match status" value="1"/>
</dbReference>
<proteinExistence type="inferred from homology"/>
<dbReference type="GO" id="GO:0005829">
    <property type="term" value="C:cytosol"/>
    <property type="evidence" value="ECO:0007669"/>
    <property type="project" value="TreeGrafter"/>
</dbReference>
<feature type="domain" description="Transketolase-like pyrimidine-binding" evidence="15">
    <location>
        <begin position="392"/>
        <end position="575"/>
    </location>
</feature>
<protein>
    <recommendedName>
        <fullName evidence="3">transketolase</fullName>
        <ecNumber evidence="3">2.2.1.1</ecNumber>
    </recommendedName>
</protein>
<dbReference type="Pfam" id="PF02779">
    <property type="entry name" value="Transket_pyr"/>
    <property type="match status" value="1"/>
</dbReference>
<evidence type="ECO:0000313" key="17">
    <source>
        <dbReference type="Proteomes" id="UP000651452"/>
    </source>
</evidence>
<organism evidence="16 17">
    <name type="scientific">Ascochyta lentis</name>
    <dbReference type="NCBI Taxonomy" id="205686"/>
    <lineage>
        <taxon>Eukaryota</taxon>
        <taxon>Fungi</taxon>
        <taxon>Dikarya</taxon>
        <taxon>Ascomycota</taxon>
        <taxon>Pezizomycotina</taxon>
        <taxon>Dothideomycetes</taxon>
        <taxon>Pleosporomycetidae</taxon>
        <taxon>Pleosporales</taxon>
        <taxon>Pleosporineae</taxon>
        <taxon>Didymellaceae</taxon>
        <taxon>Ascochyta</taxon>
    </lineage>
</organism>
<feature type="binding site" evidence="11">
    <location>
        <position position="301"/>
    </location>
    <ligand>
        <name>thiamine diphosphate</name>
        <dbReference type="ChEBI" id="CHEBI:58937"/>
    </ligand>
</feature>
<dbReference type="GO" id="GO:0004802">
    <property type="term" value="F:transketolase activity"/>
    <property type="evidence" value="ECO:0007669"/>
    <property type="project" value="UniProtKB-EC"/>
</dbReference>